<organism evidence="2 3">
    <name type="scientific">Pyrolobus fumarii (strain DSM 11204 / 1A)</name>
    <dbReference type="NCBI Taxonomy" id="694429"/>
    <lineage>
        <taxon>Archaea</taxon>
        <taxon>Thermoproteota</taxon>
        <taxon>Thermoprotei</taxon>
        <taxon>Desulfurococcales</taxon>
        <taxon>Pyrodictiaceae</taxon>
        <taxon>Pyrolobus</taxon>
    </lineage>
</organism>
<dbReference type="Pfam" id="PF01850">
    <property type="entry name" value="PIN"/>
    <property type="match status" value="1"/>
</dbReference>
<sequence>MSRRGLRLLLDTSFLLPVLGFETSQRVMRALPRLAGHELYYSEISLLEALWKIVKVLRGRPAGDIQRVVEGVQAIRDSMSHAPMTAEAVEQAIRMYMMGHRDMVDNLLYSIALANNLTLLTIDDSLVEFIRRHKLPEEHITTPEEL</sequence>
<proteinExistence type="predicted"/>
<dbReference type="RefSeq" id="WP_014026022.1">
    <property type="nucleotide sequence ID" value="NC_015931.1"/>
</dbReference>
<dbReference type="eggNOG" id="arCOG06028">
    <property type="taxonomic scope" value="Archaea"/>
</dbReference>
<dbReference type="CDD" id="cd18688">
    <property type="entry name" value="PIN_VapC-like"/>
    <property type="match status" value="1"/>
</dbReference>
<dbReference type="InParanoid" id="G0EGH1"/>
<feature type="domain" description="PIN" evidence="1">
    <location>
        <begin position="9"/>
        <end position="126"/>
    </location>
</feature>
<dbReference type="HOGENOM" id="CLU_143936_0_0_2"/>
<evidence type="ECO:0000313" key="3">
    <source>
        <dbReference type="Proteomes" id="UP000001037"/>
    </source>
</evidence>
<accession>G0EGH1</accession>
<dbReference type="OrthoDB" id="46150at2157"/>
<dbReference type="AlphaFoldDB" id="G0EGH1"/>
<reference evidence="2 3" key="1">
    <citation type="journal article" date="2011" name="Stand. Genomic Sci.">
        <title>Complete genome sequence of the hyperthermophilic chemolithoautotroph Pyrolobus fumarii type strain (1A).</title>
        <authorList>
            <person name="Anderson I."/>
            <person name="Goker M."/>
            <person name="Nolan M."/>
            <person name="Lucas S."/>
            <person name="Hammon N."/>
            <person name="Deshpande S."/>
            <person name="Cheng J.F."/>
            <person name="Tapia R."/>
            <person name="Han C."/>
            <person name="Goodwin L."/>
            <person name="Pitluck S."/>
            <person name="Huntemann M."/>
            <person name="Liolios K."/>
            <person name="Ivanova N."/>
            <person name="Pagani I."/>
            <person name="Mavromatis K."/>
            <person name="Ovchinikova G."/>
            <person name="Pati A."/>
            <person name="Chen A."/>
            <person name="Palaniappan K."/>
            <person name="Land M."/>
            <person name="Hauser L."/>
            <person name="Brambilla E.M."/>
            <person name="Huber H."/>
            <person name="Yasawong M."/>
            <person name="Rohde M."/>
            <person name="Spring S."/>
            <person name="Abt B."/>
            <person name="Sikorski J."/>
            <person name="Wirth R."/>
            <person name="Detter J.C."/>
            <person name="Woyke T."/>
            <person name="Bristow J."/>
            <person name="Eisen J.A."/>
            <person name="Markowitz V."/>
            <person name="Hugenholtz P."/>
            <person name="Kyrpides N.C."/>
            <person name="Klenk H.P."/>
            <person name="Lapidus A."/>
        </authorList>
    </citation>
    <scope>NUCLEOTIDE SEQUENCE [LARGE SCALE GENOMIC DNA]</scope>
    <source>
        <strain evidence="3">DSM 11204 / 1A</strain>
    </source>
</reference>
<dbReference type="GeneID" id="11140121"/>
<dbReference type="KEGG" id="pfm:Pyrfu_0474"/>
<dbReference type="Gene3D" id="3.40.50.1010">
    <property type="entry name" value="5'-nuclease"/>
    <property type="match status" value="1"/>
</dbReference>
<name>G0EGH1_PYRF1</name>
<keyword evidence="3" id="KW-1185">Reference proteome</keyword>
<dbReference type="SUPFAM" id="SSF88723">
    <property type="entry name" value="PIN domain-like"/>
    <property type="match status" value="1"/>
</dbReference>
<dbReference type="InterPro" id="IPR002716">
    <property type="entry name" value="PIN_dom"/>
</dbReference>
<evidence type="ECO:0000313" key="2">
    <source>
        <dbReference type="EMBL" id="AEM38345.1"/>
    </source>
</evidence>
<dbReference type="EMBL" id="CP002838">
    <property type="protein sequence ID" value="AEM38345.1"/>
    <property type="molecule type" value="Genomic_DNA"/>
</dbReference>
<dbReference type="InterPro" id="IPR029060">
    <property type="entry name" value="PIN-like_dom_sf"/>
</dbReference>
<evidence type="ECO:0000259" key="1">
    <source>
        <dbReference type="Pfam" id="PF01850"/>
    </source>
</evidence>
<dbReference type="Proteomes" id="UP000001037">
    <property type="component" value="Chromosome"/>
</dbReference>
<dbReference type="STRING" id="694429.Pyrfu_0474"/>
<protein>
    <submittedName>
        <fullName evidence="2">PilT protein domain protein</fullName>
    </submittedName>
</protein>
<gene>
    <name evidence="2" type="ordered locus">Pyrfu_0474</name>
</gene>